<keyword evidence="8" id="KW-0560">Oxidoreductase</keyword>
<sequence length="357" mass="42121">MDVILDLYETFIGDHVFARLHPAQSTVHNSSLSNSTSLPYGVPCIYKPSTKYFTVRPSPAVCMSAWPRDKVYRQAVNLFLIFCHNRSLTNLSSRRRFFGAVVYFFFSTLSYAFIFDKQMKKHPKYLKNQVWMEIEQTLWALPGLSLLTLPFVLAEARGYSKMYDTSAEGPGKWYDILQFPFFILFTDFCIYWIHRWLHNPMVYKTLHKKHHKWIVPTPFAAYAFHPIDGWVQSLPYHIFTFLFPMQKFAFLALFVFVNFWSILIHDGEYLANNPIINGAACHTIHHLYFNYNYGQYTTLWDRLGGSHRKPQKELFEKEKKKDEGEWERQSKEMESMVVKVEGKDDRVYSPSDSKKNN</sequence>
<evidence type="ECO:0000256" key="5">
    <source>
        <dbReference type="SAM" id="MobiDB-lite"/>
    </source>
</evidence>
<dbReference type="PANTHER" id="PTHR11863">
    <property type="entry name" value="STEROL DESATURASE"/>
    <property type="match status" value="1"/>
</dbReference>
<comment type="caution">
    <text evidence="8">The sequence shown here is derived from an EMBL/GenBank/DDBJ whole genome shotgun (WGS) entry which is preliminary data.</text>
</comment>
<dbReference type="GO" id="GO:0050046">
    <property type="term" value="F:delta7-sterol 5(6)-desaturase activity"/>
    <property type="evidence" value="ECO:0007669"/>
    <property type="project" value="UniProtKB-EC"/>
</dbReference>
<proteinExistence type="predicted"/>
<dbReference type="Pfam" id="PF04116">
    <property type="entry name" value="FA_hydroxylase"/>
    <property type="match status" value="1"/>
</dbReference>
<keyword evidence="3 6" id="KW-1133">Transmembrane helix</keyword>
<evidence type="ECO:0000313" key="8">
    <source>
        <dbReference type="EMBL" id="KAK2597959.1"/>
    </source>
</evidence>
<reference evidence="8" key="1">
    <citation type="submission" date="2023-06" db="EMBL/GenBank/DDBJ databases">
        <title>Conoideocrella luteorostrata (Hypocreales: Clavicipitaceae), a potential biocontrol fungus for elongate hemlock scale in United States Christmas tree production areas.</title>
        <authorList>
            <person name="Barrett H."/>
            <person name="Lovett B."/>
            <person name="Macias A.M."/>
            <person name="Stajich J.E."/>
            <person name="Kasson M.T."/>
        </authorList>
    </citation>
    <scope>NUCLEOTIDE SEQUENCE</scope>
    <source>
        <strain evidence="8">ARSEF 14590</strain>
    </source>
</reference>
<feature type="transmembrane region" description="Helical" evidence="6">
    <location>
        <begin position="136"/>
        <end position="153"/>
    </location>
</feature>
<accession>A0AAJ0CNJ8</accession>
<protein>
    <submittedName>
        <fullName evidence="8">C-5 sterol desaturase</fullName>
        <ecNumber evidence="8">1.14.19.20</ecNumber>
    </submittedName>
</protein>
<dbReference type="Proteomes" id="UP001251528">
    <property type="component" value="Unassembled WGS sequence"/>
</dbReference>
<dbReference type="InterPro" id="IPR050307">
    <property type="entry name" value="Sterol_Desaturase_Related"/>
</dbReference>
<feature type="transmembrane region" description="Helical" evidence="6">
    <location>
        <begin position="173"/>
        <end position="193"/>
    </location>
</feature>
<keyword evidence="4 6" id="KW-0472">Membrane</keyword>
<dbReference type="InterPro" id="IPR006694">
    <property type="entry name" value="Fatty_acid_hydroxylase"/>
</dbReference>
<evidence type="ECO:0000256" key="6">
    <source>
        <dbReference type="SAM" id="Phobius"/>
    </source>
</evidence>
<organism evidence="8 9">
    <name type="scientific">Conoideocrella luteorostrata</name>
    <dbReference type="NCBI Taxonomy" id="1105319"/>
    <lineage>
        <taxon>Eukaryota</taxon>
        <taxon>Fungi</taxon>
        <taxon>Dikarya</taxon>
        <taxon>Ascomycota</taxon>
        <taxon>Pezizomycotina</taxon>
        <taxon>Sordariomycetes</taxon>
        <taxon>Hypocreomycetidae</taxon>
        <taxon>Hypocreales</taxon>
        <taxon>Clavicipitaceae</taxon>
        <taxon>Conoideocrella</taxon>
    </lineage>
</organism>
<feature type="transmembrane region" description="Helical" evidence="6">
    <location>
        <begin position="97"/>
        <end position="115"/>
    </location>
</feature>
<evidence type="ECO:0000256" key="2">
    <source>
        <dbReference type="ARBA" id="ARBA00022692"/>
    </source>
</evidence>
<name>A0AAJ0CNJ8_9HYPO</name>
<evidence type="ECO:0000259" key="7">
    <source>
        <dbReference type="Pfam" id="PF04116"/>
    </source>
</evidence>
<dbReference type="GO" id="GO:0005506">
    <property type="term" value="F:iron ion binding"/>
    <property type="evidence" value="ECO:0007669"/>
    <property type="project" value="InterPro"/>
</dbReference>
<dbReference type="EC" id="1.14.19.20" evidence="8"/>
<evidence type="ECO:0000256" key="3">
    <source>
        <dbReference type="ARBA" id="ARBA00022989"/>
    </source>
</evidence>
<comment type="subcellular location">
    <subcellularLocation>
        <location evidence="1">Membrane</location>
    </subcellularLocation>
</comment>
<feature type="domain" description="Fatty acid hydroxylase" evidence="7">
    <location>
        <begin position="180"/>
        <end position="305"/>
    </location>
</feature>
<feature type="region of interest" description="Disordered" evidence="5">
    <location>
        <begin position="311"/>
        <end position="357"/>
    </location>
</feature>
<evidence type="ECO:0000256" key="4">
    <source>
        <dbReference type="ARBA" id="ARBA00023136"/>
    </source>
</evidence>
<feature type="transmembrane region" description="Helical" evidence="6">
    <location>
        <begin position="238"/>
        <end position="260"/>
    </location>
</feature>
<dbReference type="EMBL" id="JASWJB010000103">
    <property type="protein sequence ID" value="KAK2597959.1"/>
    <property type="molecule type" value="Genomic_DNA"/>
</dbReference>
<dbReference type="GO" id="GO:0016020">
    <property type="term" value="C:membrane"/>
    <property type="evidence" value="ECO:0007669"/>
    <property type="project" value="UniProtKB-SubCell"/>
</dbReference>
<dbReference type="GO" id="GO:0008610">
    <property type="term" value="P:lipid biosynthetic process"/>
    <property type="evidence" value="ECO:0007669"/>
    <property type="project" value="InterPro"/>
</dbReference>
<gene>
    <name evidence="8" type="primary">ERG3_1</name>
    <name evidence="8" type="ORF">QQS21_005875</name>
</gene>
<evidence type="ECO:0000256" key="1">
    <source>
        <dbReference type="ARBA" id="ARBA00004370"/>
    </source>
</evidence>
<feature type="transmembrane region" description="Helical" evidence="6">
    <location>
        <begin position="213"/>
        <end position="232"/>
    </location>
</feature>
<keyword evidence="9" id="KW-1185">Reference proteome</keyword>
<evidence type="ECO:0000313" key="9">
    <source>
        <dbReference type="Proteomes" id="UP001251528"/>
    </source>
</evidence>
<dbReference type="AlphaFoldDB" id="A0AAJ0CNJ8"/>
<keyword evidence="2 6" id="KW-0812">Transmembrane</keyword>